<name>A0A9J5ZEL3_SOLCO</name>
<gene>
    <name evidence="1" type="ORF">H5410_021253</name>
</gene>
<sequence length="140" mass="14840">MLGIEASSMAARRSTKWASCPIRIEELGVSEGKALDVPEGLGAGVGKGASAGSASVSTTGDVSTRAAFFFFASSFKYSTSILQMSVQSCPINDVTRQIALAWHKIDSFWDGIIALLMKLNQYLAATLRSLFSMVAPTSSH</sequence>
<protein>
    <submittedName>
        <fullName evidence="1">Uncharacterized protein</fullName>
    </submittedName>
</protein>
<evidence type="ECO:0000313" key="1">
    <source>
        <dbReference type="EMBL" id="KAG5609972.1"/>
    </source>
</evidence>
<dbReference type="AlphaFoldDB" id="A0A9J5ZEL3"/>
<evidence type="ECO:0000313" key="2">
    <source>
        <dbReference type="Proteomes" id="UP000824120"/>
    </source>
</evidence>
<accession>A0A9J5ZEL3</accession>
<comment type="caution">
    <text evidence="1">The sequence shown here is derived from an EMBL/GenBank/DDBJ whole genome shotgun (WGS) entry which is preliminary data.</text>
</comment>
<dbReference type="EMBL" id="JACXVP010000004">
    <property type="protein sequence ID" value="KAG5609972.1"/>
    <property type="molecule type" value="Genomic_DNA"/>
</dbReference>
<organism evidence="1 2">
    <name type="scientific">Solanum commersonii</name>
    <name type="common">Commerson's wild potato</name>
    <name type="synonym">Commerson's nightshade</name>
    <dbReference type="NCBI Taxonomy" id="4109"/>
    <lineage>
        <taxon>Eukaryota</taxon>
        <taxon>Viridiplantae</taxon>
        <taxon>Streptophyta</taxon>
        <taxon>Embryophyta</taxon>
        <taxon>Tracheophyta</taxon>
        <taxon>Spermatophyta</taxon>
        <taxon>Magnoliopsida</taxon>
        <taxon>eudicotyledons</taxon>
        <taxon>Gunneridae</taxon>
        <taxon>Pentapetalae</taxon>
        <taxon>asterids</taxon>
        <taxon>lamiids</taxon>
        <taxon>Solanales</taxon>
        <taxon>Solanaceae</taxon>
        <taxon>Solanoideae</taxon>
        <taxon>Solaneae</taxon>
        <taxon>Solanum</taxon>
    </lineage>
</organism>
<reference evidence="1 2" key="1">
    <citation type="submission" date="2020-09" db="EMBL/GenBank/DDBJ databases">
        <title>De no assembly of potato wild relative species, Solanum commersonii.</title>
        <authorList>
            <person name="Cho K."/>
        </authorList>
    </citation>
    <scope>NUCLEOTIDE SEQUENCE [LARGE SCALE GENOMIC DNA]</scope>
    <source>
        <strain evidence="1">LZ3.2</strain>
        <tissue evidence="1">Leaf</tissue>
    </source>
</reference>
<proteinExistence type="predicted"/>
<keyword evidence="2" id="KW-1185">Reference proteome</keyword>
<dbReference type="Proteomes" id="UP000824120">
    <property type="component" value="Chromosome 4"/>
</dbReference>